<sequence length="290" mass="30574">MAVRVLTDSSAGLSDDIAEELGITVIDLHLMESHGKDGAERSTSGLSSLELAAAYGREMERANDDGVVALHLSKELSSTWSAGVTASGVFPDTVRVIDAGTAGMSMGAAAMAAAKLAQEGAELDECYAAAIDTLERSKTWLYLNSTEELRRSGRLSATTAVLSTALLATKPIMAVSDGKLELVGKTRTQTKAFTKVVELVATRAAGEPVFIALQYNGDEEAADKLLDLLEQALPEGSSFMKLPLNDVLAVHTGDDAIGISAVFTSAEEAPAPKPRFTPRWPGPTEHNQKN</sequence>
<organism evidence="3 4">
    <name type="scientific">Corynebacterium camporealensis</name>
    <dbReference type="NCBI Taxonomy" id="161896"/>
    <lineage>
        <taxon>Bacteria</taxon>
        <taxon>Bacillati</taxon>
        <taxon>Actinomycetota</taxon>
        <taxon>Actinomycetes</taxon>
        <taxon>Mycobacteriales</taxon>
        <taxon>Corynebacteriaceae</taxon>
        <taxon>Corynebacterium</taxon>
    </lineage>
</organism>
<dbReference type="PANTHER" id="PTHR33434:SF2">
    <property type="entry name" value="FATTY ACID-BINDING PROTEIN TM_1468"/>
    <property type="match status" value="1"/>
</dbReference>
<dbReference type="EMBL" id="CP011311">
    <property type="protein sequence ID" value="AKE39697.1"/>
    <property type="molecule type" value="Genomic_DNA"/>
</dbReference>
<dbReference type="InterPro" id="IPR043168">
    <property type="entry name" value="DegV_C"/>
</dbReference>
<evidence type="ECO:0000313" key="4">
    <source>
        <dbReference type="Proteomes" id="UP000033566"/>
    </source>
</evidence>
<gene>
    <name evidence="3" type="ORF">UL81_08735</name>
</gene>
<dbReference type="Gene3D" id="3.30.1180.10">
    <property type="match status" value="1"/>
</dbReference>
<feature type="region of interest" description="Disordered" evidence="2">
    <location>
        <begin position="268"/>
        <end position="290"/>
    </location>
</feature>
<dbReference type="AlphaFoldDB" id="A0A0F6QWY9"/>
<dbReference type="Proteomes" id="UP000033566">
    <property type="component" value="Chromosome"/>
</dbReference>
<dbReference type="OrthoDB" id="9760324at2"/>
<dbReference type="NCBIfam" id="TIGR00762">
    <property type="entry name" value="DegV"/>
    <property type="match status" value="1"/>
</dbReference>
<dbReference type="PATRIC" id="fig|161896.4.peg.1711"/>
<evidence type="ECO:0000256" key="2">
    <source>
        <dbReference type="SAM" id="MobiDB-lite"/>
    </source>
</evidence>
<dbReference type="Gene3D" id="3.40.50.10170">
    <property type="match status" value="1"/>
</dbReference>
<dbReference type="PROSITE" id="PS51482">
    <property type="entry name" value="DEGV"/>
    <property type="match status" value="1"/>
</dbReference>
<dbReference type="HOGENOM" id="CLU_048251_0_0_11"/>
<evidence type="ECO:0000256" key="1">
    <source>
        <dbReference type="ARBA" id="ARBA00023121"/>
    </source>
</evidence>
<name>A0A0F6QWY9_9CORY</name>
<dbReference type="InterPro" id="IPR003797">
    <property type="entry name" value="DegV"/>
</dbReference>
<dbReference type="InterPro" id="IPR050270">
    <property type="entry name" value="DegV_domain_contain"/>
</dbReference>
<reference evidence="3 4" key="1">
    <citation type="journal article" date="2015" name="Genome Announc.">
        <title>Complete Genome Sequence of Corynebacterium camporealensis DSM 44610, Isolated from the Milk of a Manchega Sheep with Subclinical Mastitis.</title>
        <authorList>
            <person name="Ruckert C."/>
            <person name="Albersmeier A."/>
            <person name="Winkler A."/>
            <person name="Tauch A."/>
        </authorList>
    </citation>
    <scope>NUCLEOTIDE SEQUENCE [LARGE SCALE GENOMIC DNA]</scope>
    <source>
        <strain evidence="3 4">DSM 44610</strain>
    </source>
</reference>
<proteinExistence type="predicted"/>
<accession>A0A0F6QWY9</accession>
<dbReference type="GO" id="GO:0008289">
    <property type="term" value="F:lipid binding"/>
    <property type="evidence" value="ECO:0007669"/>
    <property type="project" value="UniProtKB-KW"/>
</dbReference>
<evidence type="ECO:0000313" key="3">
    <source>
        <dbReference type="EMBL" id="AKE39697.1"/>
    </source>
</evidence>
<dbReference type="KEGG" id="ccj:UL81_08735"/>
<keyword evidence="4" id="KW-1185">Reference proteome</keyword>
<dbReference type="RefSeq" id="WP_046453491.1">
    <property type="nucleotide sequence ID" value="NZ_CP011311.1"/>
</dbReference>
<protein>
    <submittedName>
        <fullName evidence="3">EDD domain protein, DegV family</fullName>
    </submittedName>
</protein>
<dbReference type="SUPFAM" id="SSF82549">
    <property type="entry name" value="DAK1/DegV-like"/>
    <property type="match status" value="1"/>
</dbReference>
<dbReference type="PANTHER" id="PTHR33434">
    <property type="entry name" value="DEGV DOMAIN-CONTAINING PROTEIN DR_1986-RELATED"/>
    <property type="match status" value="1"/>
</dbReference>
<keyword evidence="1" id="KW-0446">Lipid-binding</keyword>
<dbReference type="Pfam" id="PF02645">
    <property type="entry name" value="DegV"/>
    <property type="match status" value="1"/>
</dbReference>